<dbReference type="STRING" id="1150469.RSPPHO_01408"/>
<name>H6SJ69_PARPM</name>
<dbReference type="KEGG" id="rpm:RSPPHO_01408"/>
<dbReference type="EMBL" id="HE663493">
    <property type="protein sequence ID" value="CCG08034.1"/>
    <property type="molecule type" value="Genomic_DNA"/>
</dbReference>
<sequence length="208" mass="22321">MCLRDPRVGLIGANGAGKSTLVRLFNGLMRPSQGTVWVDGLEVGRETRQVRRKVGFLFQSPEAQIVMPTPGEDIAFGLAPLKLGRAETTARVEAALARVGLAGFAERPAYALSGGEKQRLALAAVLALEPEILLMDEPTTQLDLAGRRLFARLMADLPQRVVLATHDLELLAPFDRVLVLDGGQVVADGPPAEACAFYEALIAGRERP</sequence>
<keyword evidence="2" id="KW-0813">Transport</keyword>
<dbReference type="HOGENOM" id="CLU_000604_1_22_5"/>
<dbReference type="InterPro" id="IPR027417">
    <property type="entry name" value="P-loop_NTPase"/>
</dbReference>
<dbReference type="InterPro" id="IPR017871">
    <property type="entry name" value="ABC_transporter-like_CS"/>
</dbReference>
<organism evidence="6 7">
    <name type="scientific">Pararhodospirillum photometricum DSM 122</name>
    <dbReference type="NCBI Taxonomy" id="1150469"/>
    <lineage>
        <taxon>Bacteria</taxon>
        <taxon>Pseudomonadati</taxon>
        <taxon>Pseudomonadota</taxon>
        <taxon>Alphaproteobacteria</taxon>
        <taxon>Rhodospirillales</taxon>
        <taxon>Rhodospirillaceae</taxon>
        <taxon>Pararhodospirillum</taxon>
    </lineage>
</organism>
<dbReference type="PROSITE" id="PS00211">
    <property type="entry name" value="ABC_TRANSPORTER_1"/>
    <property type="match status" value="1"/>
</dbReference>
<evidence type="ECO:0000313" key="6">
    <source>
        <dbReference type="EMBL" id="CCG08034.1"/>
    </source>
</evidence>
<dbReference type="InterPro" id="IPR003593">
    <property type="entry name" value="AAA+_ATPase"/>
</dbReference>
<protein>
    <submittedName>
        <fullName evidence="6">ABC transporter component</fullName>
        <ecNumber evidence="6">3.6.3.25</ecNumber>
    </submittedName>
</protein>
<evidence type="ECO:0000313" key="7">
    <source>
        <dbReference type="Proteomes" id="UP000033220"/>
    </source>
</evidence>
<evidence type="ECO:0000256" key="1">
    <source>
        <dbReference type="ARBA" id="ARBA00005417"/>
    </source>
</evidence>
<dbReference type="SMART" id="SM00382">
    <property type="entry name" value="AAA"/>
    <property type="match status" value="1"/>
</dbReference>
<dbReference type="Proteomes" id="UP000033220">
    <property type="component" value="Chromosome DSM 122"/>
</dbReference>
<evidence type="ECO:0000256" key="2">
    <source>
        <dbReference type="ARBA" id="ARBA00022448"/>
    </source>
</evidence>
<proteinExistence type="inferred from homology"/>
<reference evidence="6 7" key="1">
    <citation type="submission" date="2012-02" db="EMBL/GenBank/DDBJ databases">
        <title>Shotgun genome sequence of Phaeospirillum photometricum DSM 122.</title>
        <authorList>
            <person name="Duquesne K."/>
            <person name="Sturgis J."/>
        </authorList>
    </citation>
    <scope>NUCLEOTIDE SEQUENCE [LARGE SCALE GENOMIC DNA]</scope>
    <source>
        <strain evidence="7">DSM122</strain>
    </source>
</reference>
<dbReference type="InterPro" id="IPR015856">
    <property type="entry name" value="ABC_transpr_CbiO/EcfA_su"/>
</dbReference>
<keyword evidence="4" id="KW-0067">ATP-binding</keyword>
<dbReference type="Pfam" id="PF00005">
    <property type="entry name" value="ABC_tran"/>
    <property type="match status" value="1"/>
</dbReference>
<evidence type="ECO:0000256" key="3">
    <source>
        <dbReference type="ARBA" id="ARBA00022741"/>
    </source>
</evidence>
<dbReference type="PANTHER" id="PTHR43553">
    <property type="entry name" value="HEAVY METAL TRANSPORTER"/>
    <property type="match status" value="1"/>
</dbReference>
<dbReference type="InterPro" id="IPR003439">
    <property type="entry name" value="ABC_transporter-like_ATP-bd"/>
</dbReference>
<dbReference type="SUPFAM" id="SSF52540">
    <property type="entry name" value="P-loop containing nucleoside triphosphate hydrolases"/>
    <property type="match status" value="1"/>
</dbReference>
<comment type="similarity">
    <text evidence="1">Belongs to the ABC transporter superfamily.</text>
</comment>
<feature type="domain" description="ABC transporter" evidence="5">
    <location>
        <begin position="3"/>
        <end position="207"/>
    </location>
</feature>
<dbReference type="CDD" id="cd03225">
    <property type="entry name" value="ABC_cobalt_CbiO_domain1"/>
    <property type="match status" value="1"/>
</dbReference>
<keyword evidence="7" id="KW-1185">Reference proteome</keyword>
<evidence type="ECO:0000259" key="5">
    <source>
        <dbReference type="PROSITE" id="PS50893"/>
    </source>
</evidence>
<dbReference type="GO" id="GO:0005524">
    <property type="term" value="F:ATP binding"/>
    <property type="evidence" value="ECO:0007669"/>
    <property type="project" value="UniProtKB-KW"/>
</dbReference>
<evidence type="ECO:0000256" key="4">
    <source>
        <dbReference type="ARBA" id="ARBA00022840"/>
    </source>
</evidence>
<dbReference type="PATRIC" id="fig|1150469.3.peg.1587"/>
<gene>
    <name evidence="6" type="ORF">RSPPHO_01408</name>
</gene>
<dbReference type="PANTHER" id="PTHR43553:SF24">
    <property type="entry name" value="ENERGY-COUPLING FACTOR TRANSPORTER ATP-BINDING PROTEIN ECFA1"/>
    <property type="match status" value="1"/>
</dbReference>
<dbReference type="GO" id="GO:0016887">
    <property type="term" value="F:ATP hydrolysis activity"/>
    <property type="evidence" value="ECO:0007669"/>
    <property type="project" value="InterPro"/>
</dbReference>
<keyword evidence="3" id="KW-0547">Nucleotide-binding</keyword>
<accession>H6SJ69</accession>
<dbReference type="eggNOG" id="COG1122">
    <property type="taxonomic scope" value="Bacteria"/>
</dbReference>
<dbReference type="Gene3D" id="3.40.50.300">
    <property type="entry name" value="P-loop containing nucleotide triphosphate hydrolases"/>
    <property type="match status" value="1"/>
</dbReference>
<dbReference type="GO" id="GO:0042626">
    <property type="term" value="F:ATPase-coupled transmembrane transporter activity"/>
    <property type="evidence" value="ECO:0007669"/>
    <property type="project" value="TreeGrafter"/>
</dbReference>
<dbReference type="GO" id="GO:0043190">
    <property type="term" value="C:ATP-binding cassette (ABC) transporter complex"/>
    <property type="evidence" value="ECO:0007669"/>
    <property type="project" value="TreeGrafter"/>
</dbReference>
<dbReference type="PROSITE" id="PS50893">
    <property type="entry name" value="ABC_TRANSPORTER_2"/>
    <property type="match status" value="1"/>
</dbReference>
<dbReference type="InterPro" id="IPR050095">
    <property type="entry name" value="ECF_ABC_transporter_ATP-bd"/>
</dbReference>
<dbReference type="EC" id="3.6.3.25" evidence="6"/>
<dbReference type="AlphaFoldDB" id="H6SJ69"/>
<keyword evidence="6" id="KW-0378">Hydrolase</keyword>
<dbReference type="RefSeq" id="WP_014414673.1">
    <property type="nucleotide sequence ID" value="NC_017059.1"/>
</dbReference>